<dbReference type="Proteomes" id="UP001420932">
    <property type="component" value="Unassembled WGS sequence"/>
</dbReference>
<evidence type="ECO:0000313" key="2">
    <source>
        <dbReference type="Proteomes" id="UP001420932"/>
    </source>
</evidence>
<keyword evidence="2" id="KW-1185">Reference proteome</keyword>
<dbReference type="EMBL" id="JBBNAF010000003">
    <property type="protein sequence ID" value="KAK9159674.1"/>
    <property type="molecule type" value="Genomic_DNA"/>
</dbReference>
<sequence>MEEFVDLVGEGDMKLDEWTLRKGVNDMQRWVENNKALNQFITLLSKRIPSNQAETPISQLKAHYDSVKPGYQISCLSIVLLVRIATISIPSSLSGSLLSSLDEGFEILHFVSSKMSSSSFENKMKTVIAKSLKAGGHFNYLLRKMAKKFKNDAAFRSQSQLIKAMAIIKGLKEVLPSDYVRHELDMMTDFIQCRAYESIEELYEYIEQLYVDMVKEFLAPLPKAILKEIIESNAEDIENKVKFALKVLCKIEPLETLVEWSFPVETTITDLVSNEQPDV</sequence>
<organism evidence="1 2">
    <name type="scientific">Stephania yunnanensis</name>
    <dbReference type="NCBI Taxonomy" id="152371"/>
    <lineage>
        <taxon>Eukaryota</taxon>
        <taxon>Viridiplantae</taxon>
        <taxon>Streptophyta</taxon>
        <taxon>Embryophyta</taxon>
        <taxon>Tracheophyta</taxon>
        <taxon>Spermatophyta</taxon>
        <taxon>Magnoliopsida</taxon>
        <taxon>Ranunculales</taxon>
        <taxon>Menispermaceae</taxon>
        <taxon>Menispermoideae</taxon>
        <taxon>Cissampelideae</taxon>
        <taxon>Stephania</taxon>
    </lineage>
</organism>
<dbReference type="AlphaFoldDB" id="A0AAP0KZ81"/>
<gene>
    <name evidence="1" type="ORF">Syun_006015</name>
</gene>
<proteinExistence type="predicted"/>
<reference evidence="1 2" key="1">
    <citation type="submission" date="2024-01" db="EMBL/GenBank/DDBJ databases">
        <title>Genome assemblies of Stephania.</title>
        <authorList>
            <person name="Yang L."/>
        </authorList>
    </citation>
    <scope>NUCLEOTIDE SEQUENCE [LARGE SCALE GENOMIC DNA]</scope>
    <source>
        <strain evidence="1">YNDBR</strain>
        <tissue evidence="1">Leaf</tissue>
    </source>
</reference>
<comment type="caution">
    <text evidence="1">The sequence shown here is derived from an EMBL/GenBank/DDBJ whole genome shotgun (WGS) entry which is preliminary data.</text>
</comment>
<protein>
    <submittedName>
        <fullName evidence="1">Uncharacterized protein</fullName>
    </submittedName>
</protein>
<accession>A0AAP0KZ81</accession>
<name>A0AAP0KZ81_9MAGN</name>
<evidence type="ECO:0000313" key="1">
    <source>
        <dbReference type="EMBL" id="KAK9159674.1"/>
    </source>
</evidence>